<evidence type="ECO:0000313" key="2">
    <source>
        <dbReference type="EMBL" id="KAF4646779.1"/>
    </source>
</evidence>
<feature type="compositionally biased region" description="Polar residues" evidence="1">
    <location>
        <begin position="1"/>
        <end position="18"/>
    </location>
</feature>
<feature type="non-terminal residue" evidence="2">
    <location>
        <position position="172"/>
    </location>
</feature>
<organism evidence="2 3">
    <name type="scientific">Perkinsus chesapeaki</name>
    <name type="common">Clam parasite</name>
    <name type="synonym">Perkinsus andrewsi</name>
    <dbReference type="NCBI Taxonomy" id="330153"/>
    <lineage>
        <taxon>Eukaryota</taxon>
        <taxon>Sar</taxon>
        <taxon>Alveolata</taxon>
        <taxon>Perkinsozoa</taxon>
        <taxon>Perkinsea</taxon>
        <taxon>Perkinsida</taxon>
        <taxon>Perkinsidae</taxon>
        <taxon>Perkinsus</taxon>
    </lineage>
</organism>
<sequence length="172" mass="18888">LYRTAFTSGTGTEKSPMSTEGDEDNKKLASLCPRFSGEGDAATDVNAGIELFLKKFDTYLQLRGLIRPRVDAAQAERDRFTVKSAGVLKSALKGRAAVVAYSLPQEVQDDFDLLVAELRQAFGMDKLTAWAAFCARKLGDIEPIDGYVANLRVLLNISHPTLNQHAKNLILR</sequence>
<comment type="caution">
    <text evidence="2">The sequence shown here is derived from an EMBL/GenBank/DDBJ whole genome shotgun (WGS) entry which is preliminary data.</text>
</comment>
<evidence type="ECO:0000313" key="3">
    <source>
        <dbReference type="Proteomes" id="UP000591131"/>
    </source>
</evidence>
<feature type="non-terminal residue" evidence="2">
    <location>
        <position position="1"/>
    </location>
</feature>
<keyword evidence="3" id="KW-1185">Reference proteome</keyword>
<dbReference type="EMBL" id="JAAPAO010003116">
    <property type="protein sequence ID" value="KAF4646779.1"/>
    <property type="molecule type" value="Genomic_DNA"/>
</dbReference>
<dbReference type="OrthoDB" id="467092at2759"/>
<proteinExistence type="predicted"/>
<reference evidence="2 3" key="1">
    <citation type="submission" date="2020-04" db="EMBL/GenBank/DDBJ databases">
        <title>Perkinsus chesapeaki whole genome sequence.</title>
        <authorList>
            <person name="Bogema D.R."/>
        </authorList>
    </citation>
    <scope>NUCLEOTIDE SEQUENCE [LARGE SCALE GENOMIC DNA]</scope>
    <source>
        <strain evidence="2">ATCC PRA-425</strain>
    </source>
</reference>
<dbReference type="Proteomes" id="UP000591131">
    <property type="component" value="Unassembled WGS sequence"/>
</dbReference>
<protein>
    <submittedName>
        <fullName evidence="2">Uncharacterized protein</fullName>
    </submittedName>
</protein>
<gene>
    <name evidence="2" type="ORF">FOL47_005664</name>
</gene>
<dbReference type="AlphaFoldDB" id="A0A7J6KJB2"/>
<name>A0A7J6KJB2_PERCH</name>
<evidence type="ECO:0000256" key="1">
    <source>
        <dbReference type="SAM" id="MobiDB-lite"/>
    </source>
</evidence>
<accession>A0A7J6KJB2</accession>
<feature type="region of interest" description="Disordered" evidence="1">
    <location>
        <begin position="1"/>
        <end position="25"/>
    </location>
</feature>